<name>A0A3B0TKH2_9ZZZZ</name>
<evidence type="ECO:0000313" key="2">
    <source>
        <dbReference type="EMBL" id="VAW17240.1"/>
    </source>
</evidence>
<evidence type="ECO:0000259" key="1">
    <source>
        <dbReference type="Pfam" id="PF02627"/>
    </source>
</evidence>
<protein>
    <submittedName>
        <fullName evidence="2">4-carboxymuconolactone decarboxylase</fullName>
        <ecNumber evidence="2">4.1.1.44</ecNumber>
    </submittedName>
</protein>
<dbReference type="GO" id="GO:0051920">
    <property type="term" value="F:peroxiredoxin activity"/>
    <property type="evidence" value="ECO:0007669"/>
    <property type="project" value="InterPro"/>
</dbReference>
<dbReference type="Pfam" id="PF02627">
    <property type="entry name" value="CMD"/>
    <property type="match status" value="1"/>
</dbReference>
<dbReference type="PANTHER" id="PTHR33570">
    <property type="entry name" value="4-CARBOXYMUCONOLACTONE DECARBOXYLASE FAMILY PROTEIN"/>
    <property type="match status" value="1"/>
</dbReference>
<dbReference type="InterPro" id="IPR052512">
    <property type="entry name" value="4CMD/NDH-1_regulator"/>
</dbReference>
<dbReference type="PANTHER" id="PTHR33570:SF10">
    <property type="entry name" value="GAMMA-CARBOXYMUCONOLACTONE DECARBOXYLASE"/>
    <property type="match status" value="1"/>
</dbReference>
<organism evidence="2">
    <name type="scientific">hydrothermal vent metagenome</name>
    <dbReference type="NCBI Taxonomy" id="652676"/>
    <lineage>
        <taxon>unclassified sequences</taxon>
        <taxon>metagenomes</taxon>
        <taxon>ecological metagenomes</taxon>
    </lineage>
</organism>
<keyword evidence="2" id="KW-0456">Lyase</keyword>
<dbReference type="EMBL" id="UOEN01000365">
    <property type="protein sequence ID" value="VAW17240.1"/>
    <property type="molecule type" value="Genomic_DNA"/>
</dbReference>
<dbReference type="InterPro" id="IPR029032">
    <property type="entry name" value="AhpD-like"/>
</dbReference>
<dbReference type="Gene3D" id="1.20.1290.10">
    <property type="entry name" value="AhpD-like"/>
    <property type="match status" value="1"/>
</dbReference>
<proteinExistence type="predicted"/>
<feature type="domain" description="Carboxymuconolactone decarboxylase-like" evidence="1">
    <location>
        <begin position="33"/>
        <end position="118"/>
    </location>
</feature>
<reference evidence="2" key="1">
    <citation type="submission" date="2018-06" db="EMBL/GenBank/DDBJ databases">
        <authorList>
            <person name="Zhirakovskaya E."/>
        </authorList>
    </citation>
    <scope>NUCLEOTIDE SEQUENCE</scope>
</reference>
<dbReference type="InterPro" id="IPR003779">
    <property type="entry name" value="CMD-like"/>
</dbReference>
<gene>
    <name evidence="2" type="ORF">MNBD_BACTEROID05-378</name>
</gene>
<dbReference type="GO" id="GO:0047575">
    <property type="term" value="F:4-carboxymuconolactone decarboxylase activity"/>
    <property type="evidence" value="ECO:0007669"/>
    <property type="project" value="UniProtKB-EC"/>
</dbReference>
<dbReference type="EC" id="4.1.1.44" evidence="2"/>
<sequence>MTNKRYQKGLDTLNKINGEAGERIMKLLEDISPDMARFVIEFPYGDIYSREGLDLKTRELITIGSLTTLGYAKDQLKAHVGNALNAGCTKEEIVEAIMQMSVYAGFPAALNGLFAAKEVFIDKGLLEKK</sequence>
<dbReference type="AlphaFoldDB" id="A0A3B0TKH2"/>
<dbReference type="SUPFAM" id="SSF69118">
    <property type="entry name" value="AhpD-like"/>
    <property type="match status" value="1"/>
</dbReference>
<accession>A0A3B0TKH2</accession>